<gene>
    <name evidence="2" type="ORF">OGH68_15850</name>
</gene>
<sequence>MAIVHVREVPEETLTTLKVRAARSGQSLQAYLLQLLTGEAATLTPEEAAEQALHRCPRSGHR</sequence>
<dbReference type="EMBL" id="CP107567">
    <property type="protein sequence ID" value="UYQ62807.1"/>
    <property type="molecule type" value="Genomic_DNA"/>
</dbReference>
<reference evidence="2" key="1">
    <citation type="submission" date="2022-10" db="EMBL/GenBank/DDBJ databases">
        <title>Cytochrome P450 Catalyzes Benzene Ring Formation in the Biosynthesis of Trialkyl-Substituted Aromatic Polyketides.</title>
        <authorList>
            <person name="Zhao E."/>
            <person name="Ge H."/>
        </authorList>
    </citation>
    <scope>NUCLEOTIDE SEQUENCE</scope>
    <source>
        <strain evidence="2">NA0869</strain>
    </source>
</reference>
<proteinExistence type="predicted"/>
<dbReference type="Pfam" id="PF22513">
    <property type="entry name" value="FitA-like_RHH"/>
    <property type="match status" value="1"/>
</dbReference>
<evidence type="ECO:0000259" key="1">
    <source>
        <dbReference type="Pfam" id="PF22513"/>
    </source>
</evidence>
<dbReference type="InterPro" id="IPR010985">
    <property type="entry name" value="Ribbon_hlx_hlx"/>
</dbReference>
<dbReference type="RefSeq" id="WP_264244624.1">
    <property type="nucleotide sequence ID" value="NZ_CP107567.1"/>
</dbReference>
<evidence type="ECO:0000313" key="2">
    <source>
        <dbReference type="EMBL" id="UYQ62807.1"/>
    </source>
</evidence>
<accession>A0ABY6IAC6</accession>
<feature type="domain" description="Antitoxin FitA-like ribbon-helix-helix" evidence="1">
    <location>
        <begin position="2"/>
        <end position="37"/>
    </location>
</feature>
<dbReference type="SUPFAM" id="SSF47598">
    <property type="entry name" value="Ribbon-helix-helix"/>
    <property type="match status" value="1"/>
</dbReference>
<keyword evidence="3" id="KW-1185">Reference proteome</keyword>
<organism evidence="2 3">
    <name type="scientific">Streptomyces peucetius</name>
    <dbReference type="NCBI Taxonomy" id="1950"/>
    <lineage>
        <taxon>Bacteria</taxon>
        <taxon>Bacillati</taxon>
        <taxon>Actinomycetota</taxon>
        <taxon>Actinomycetes</taxon>
        <taxon>Kitasatosporales</taxon>
        <taxon>Streptomycetaceae</taxon>
        <taxon>Streptomyces</taxon>
    </lineage>
</organism>
<evidence type="ECO:0000313" key="3">
    <source>
        <dbReference type="Proteomes" id="UP001163878"/>
    </source>
</evidence>
<protein>
    <recommendedName>
        <fullName evidence="1">Antitoxin FitA-like ribbon-helix-helix domain-containing protein</fullName>
    </recommendedName>
</protein>
<dbReference type="InterPro" id="IPR053853">
    <property type="entry name" value="FitA-like_RHH"/>
</dbReference>
<name>A0ABY6IAC6_STRPE</name>
<dbReference type="Proteomes" id="UP001163878">
    <property type="component" value="Chromosome"/>
</dbReference>